<dbReference type="Pfam" id="PF22725">
    <property type="entry name" value="GFO_IDH_MocA_C3"/>
    <property type="match status" value="1"/>
</dbReference>
<dbReference type="InterPro" id="IPR051317">
    <property type="entry name" value="Gfo/Idh/MocA_oxidoreduct"/>
</dbReference>
<evidence type="ECO:0000259" key="1">
    <source>
        <dbReference type="Pfam" id="PF01408"/>
    </source>
</evidence>
<feature type="domain" description="Gfo/Idh/MocA-like oxidoreductase N-terminal" evidence="1">
    <location>
        <begin position="14"/>
        <end position="127"/>
    </location>
</feature>
<organism evidence="3 4">
    <name type="scientific">Paenibacillus nasutitermitis</name>
    <dbReference type="NCBI Taxonomy" id="1652958"/>
    <lineage>
        <taxon>Bacteria</taxon>
        <taxon>Bacillati</taxon>
        <taxon>Bacillota</taxon>
        <taxon>Bacilli</taxon>
        <taxon>Bacillales</taxon>
        <taxon>Paenibacillaceae</taxon>
        <taxon>Paenibacillus</taxon>
    </lineage>
</organism>
<dbReference type="InterPro" id="IPR000683">
    <property type="entry name" value="Gfo/Idh/MocA-like_OxRdtase_N"/>
</dbReference>
<proteinExistence type="predicted"/>
<dbReference type="SUPFAM" id="SSF51735">
    <property type="entry name" value="NAD(P)-binding Rossmann-fold domains"/>
    <property type="match status" value="1"/>
</dbReference>
<dbReference type="Gene3D" id="3.40.50.720">
    <property type="entry name" value="NAD(P)-binding Rossmann-like Domain"/>
    <property type="match status" value="1"/>
</dbReference>
<dbReference type="GO" id="GO:0000166">
    <property type="term" value="F:nucleotide binding"/>
    <property type="evidence" value="ECO:0007669"/>
    <property type="project" value="InterPro"/>
</dbReference>
<reference evidence="3" key="2">
    <citation type="submission" date="2020-09" db="EMBL/GenBank/DDBJ databases">
        <authorList>
            <person name="Sun Q."/>
            <person name="Zhou Y."/>
        </authorList>
    </citation>
    <scope>NUCLEOTIDE SEQUENCE</scope>
    <source>
        <strain evidence="3">CGMCC 1.15178</strain>
    </source>
</reference>
<gene>
    <name evidence="3" type="ORF">GCM10010911_25320</name>
</gene>
<keyword evidence="4" id="KW-1185">Reference proteome</keyword>
<dbReference type="Gene3D" id="3.30.360.10">
    <property type="entry name" value="Dihydrodipicolinate Reductase, domain 2"/>
    <property type="match status" value="1"/>
</dbReference>
<evidence type="ECO:0000259" key="2">
    <source>
        <dbReference type="Pfam" id="PF22725"/>
    </source>
</evidence>
<accession>A0A917DTU2</accession>
<dbReference type="PANTHER" id="PTHR43708">
    <property type="entry name" value="CONSERVED EXPRESSED OXIDOREDUCTASE (EUROFUNG)"/>
    <property type="match status" value="1"/>
</dbReference>
<dbReference type="AlphaFoldDB" id="A0A917DTU2"/>
<evidence type="ECO:0000313" key="3">
    <source>
        <dbReference type="EMBL" id="GGD66523.1"/>
    </source>
</evidence>
<dbReference type="InterPro" id="IPR055170">
    <property type="entry name" value="GFO_IDH_MocA-like_dom"/>
</dbReference>
<comment type="caution">
    <text evidence="3">The sequence shown here is derived from an EMBL/GenBank/DDBJ whole genome shotgun (WGS) entry which is preliminary data.</text>
</comment>
<dbReference type="InterPro" id="IPR036291">
    <property type="entry name" value="NAD(P)-bd_dom_sf"/>
</dbReference>
<reference evidence="3" key="1">
    <citation type="journal article" date="2014" name="Int. J. Syst. Evol. Microbiol.">
        <title>Complete genome sequence of Corynebacterium casei LMG S-19264T (=DSM 44701T), isolated from a smear-ripened cheese.</title>
        <authorList>
            <consortium name="US DOE Joint Genome Institute (JGI-PGF)"/>
            <person name="Walter F."/>
            <person name="Albersmeier A."/>
            <person name="Kalinowski J."/>
            <person name="Ruckert C."/>
        </authorList>
    </citation>
    <scope>NUCLEOTIDE SEQUENCE</scope>
    <source>
        <strain evidence="3">CGMCC 1.15178</strain>
    </source>
</reference>
<dbReference type="Pfam" id="PF01408">
    <property type="entry name" value="GFO_IDH_MocA"/>
    <property type="match status" value="1"/>
</dbReference>
<dbReference type="EMBL" id="BMHP01000002">
    <property type="protein sequence ID" value="GGD66523.1"/>
    <property type="molecule type" value="Genomic_DNA"/>
</dbReference>
<dbReference type="Proteomes" id="UP000612456">
    <property type="component" value="Unassembled WGS sequence"/>
</dbReference>
<dbReference type="RefSeq" id="WP_188992327.1">
    <property type="nucleotide sequence ID" value="NZ_BMHP01000002.1"/>
</dbReference>
<sequence length="362" mass="39923">MIDSRRRCRIKPIGVGILGFAHGHVNAYCEEWKKEEYGIRVLAGWDHDSARLDTAKEAFGIDTDTNVDDLLKRDDIQAVVIASETSKHAELAELAAAAGKAIVLQKPIALTMEEAQRIADAVARYAVPFTLAWQMRVDPQNLLMKQWLHSGELGRVFMVRRRHGLPMGLNADFANSWHVDPAHNRDIWADDSSHPIDFIHWLLGTPETVTAEMESLYNPRIPNDNGIAIFRYPGGPIAEVSCSFTCTAAENTTEIICEKGTIIQNYGDATSCNVTKAGSAAGLKRYSAEAGIWIESDIPSPDNHGYRIRGLAQPLAEFIRGERAPLATAEEGITSLRMVLATYVSSREGRRVALDDSAIQDV</sequence>
<feature type="domain" description="GFO/IDH/MocA-like oxidoreductase" evidence="2">
    <location>
        <begin position="144"/>
        <end position="262"/>
    </location>
</feature>
<dbReference type="PANTHER" id="PTHR43708:SF8">
    <property type="entry name" value="OXIDOREDUCTASE"/>
    <property type="match status" value="1"/>
</dbReference>
<protein>
    <submittedName>
        <fullName evidence="3">Oxidoreductase</fullName>
    </submittedName>
</protein>
<dbReference type="SUPFAM" id="SSF55347">
    <property type="entry name" value="Glyceraldehyde-3-phosphate dehydrogenase-like, C-terminal domain"/>
    <property type="match status" value="1"/>
</dbReference>
<name>A0A917DTU2_9BACL</name>
<evidence type="ECO:0000313" key="4">
    <source>
        <dbReference type="Proteomes" id="UP000612456"/>
    </source>
</evidence>